<accession>A0AAJ6NN42</accession>
<dbReference type="KEGG" id="hbq:QI031_00020"/>
<sequence>MAEPTLTQVFGANAIQDATTITITKSDLAGLTASSNNTGESLLVAILLQAKSYLTTTNFDSNIDQSIVIDTGYTSFITRGTDNTGYRTDQLTISLSKIDTAATIDPDNY</sequence>
<dbReference type="KEGG" id="hbq:QI031_30210"/>
<organism evidence="1 5">
    <name type="scientific">Halotia branconii CENA392</name>
    <dbReference type="NCBI Taxonomy" id="1539056"/>
    <lineage>
        <taxon>Bacteria</taxon>
        <taxon>Bacillati</taxon>
        <taxon>Cyanobacteriota</taxon>
        <taxon>Cyanophyceae</taxon>
        <taxon>Nostocales</taxon>
        <taxon>Nodulariaceae</taxon>
        <taxon>Halotia</taxon>
    </lineage>
</organism>
<dbReference type="EMBL" id="CP124543">
    <property type="protein sequence ID" value="WGV25674.1"/>
    <property type="molecule type" value="Genomic_DNA"/>
</dbReference>
<evidence type="ECO:0000313" key="2">
    <source>
        <dbReference type="EMBL" id="WGV25674.1"/>
    </source>
</evidence>
<keyword evidence="5" id="KW-1185">Reference proteome</keyword>
<protein>
    <submittedName>
        <fullName evidence="1">Uncharacterized protein</fullName>
    </submittedName>
</protein>
<dbReference type="AlphaFoldDB" id="A0AAJ6NN42"/>
<evidence type="ECO:0000313" key="5">
    <source>
        <dbReference type="Proteomes" id="UP001223520"/>
    </source>
</evidence>
<dbReference type="KEGG" id="hbq:QI031_28805"/>
<evidence type="ECO:0000313" key="4">
    <source>
        <dbReference type="EMBL" id="WGV25948.1"/>
    </source>
</evidence>
<name>A0AAJ6NN42_9CYAN</name>
<dbReference type="Proteomes" id="UP001223520">
    <property type="component" value="Chromosome"/>
</dbReference>
<dbReference type="RefSeq" id="WP_281480793.1">
    <property type="nucleotide sequence ID" value="NZ_CP124543.1"/>
</dbReference>
<gene>
    <name evidence="4" type="ORF">QI031_00020</name>
    <name evidence="1" type="ORF">QI031_16715</name>
    <name evidence="2" type="ORF">QI031_28805</name>
    <name evidence="3" type="ORF">QI031_30210</name>
</gene>
<reference evidence="1 5" key="1">
    <citation type="journal article" date="2023" name="Limnol Oceanogr Lett">
        <title>Environmental adaptations by the intertidal Antarctic cyanobacterium Halotia branconii CENA392 as revealed using long-read genome sequencing.</title>
        <authorList>
            <person name="Dextro R.B."/>
            <person name="Delbaje E."/>
            <person name="Freitas P.N.N."/>
            <person name="Geraldes V."/>
            <person name="Pinto E."/>
            <person name="Long P.F."/>
            <person name="Fiore M.F."/>
        </authorList>
    </citation>
    <scope>NUCLEOTIDE SEQUENCE [LARGE SCALE GENOMIC DNA]</scope>
    <source>
        <strain evidence="1 5">CENA392</strain>
    </source>
</reference>
<proteinExistence type="predicted"/>
<dbReference type="KEGG" id="hbq:QI031_16715"/>
<evidence type="ECO:0000313" key="1">
    <source>
        <dbReference type="EMBL" id="WGV23467.1"/>
    </source>
</evidence>
<dbReference type="EMBL" id="CP124543">
    <property type="protein sequence ID" value="WGV23467.1"/>
    <property type="molecule type" value="Genomic_DNA"/>
</dbReference>
<dbReference type="EMBL" id="CP124543">
    <property type="protein sequence ID" value="WGV25948.1"/>
    <property type="molecule type" value="Genomic_DNA"/>
</dbReference>
<dbReference type="EMBL" id="CP124543">
    <property type="protein sequence ID" value="WGV25932.1"/>
    <property type="molecule type" value="Genomic_DNA"/>
</dbReference>
<evidence type="ECO:0000313" key="3">
    <source>
        <dbReference type="EMBL" id="WGV25932.1"/>
    </source>
</evidence>